<keyword evidence="3" id="KW-1185">Reference proteome</keyword>
<dbReference type="Proteomes" id="UP001198565">
    <property type="component" value="Unassembled WGS sequence"/>
</dbReference>
<reference evidence="2 3" key="1">
    <citation type="submission" date="2021-08" db="EMBL/GenBank/DDBJ databases">
        <title>Streptomyces sp. PTM05 isolated from lichen.</title>
        <authorList>
            <person name="Somphong A."/>
            <person name="Phongsopitanun W."/>
            <person name="Tanasupawat S."/>
        </authorList>
    </citation>
    <scope>NUCLEOTIDE SEQUENCE [LARGE SCALE GENOMIC DNA]</scope>
    <source>
        <strain evidence="2 3">Ptm05</strain>
    </source>
</reference>
<organism evidence="2 3">
    <name type="scientific">Streptantibioticus parmotrematis</name>
    <dbReference type="NCBI Taxonomy" id="2873249"/>
    <lineage>
        <taxon>Bacteria</taxon>
        <taxon>Bacillati</taxon>
        <taxon>Actinomycetota</taxon>
        <taxon>Actinomycetes</taxon>
        <taxon>Kitasatosporales</taxon>
        <taxon>Streptomycetaceae</taxon>
        <taxon>Streptantibioticus</taxon>
    </lineage>
</organism>
<evidence type="ECO:0000313" key="2">
    <source>
        <dbReference type="EMBL" id="MBY8887275.1"/>
    </source>
</evidence>
<dbReference type="InterPro" id="IPR053141">
    <property type="entry name" value="Mycobact_SerProt_Inhib_Rv3364c"/>
</dbReference>
<comment type="caution">
    <text evidence="2">The sequence shown here is derived from an EMBL/GenBank/DDBJ whole genome shotgun (WGS) entry which is preliminary data.</text>
</comment>
<dbReference type="SMART" id="SM00960">
    <property type="entry name" value="Robl_LC7"/>
    <property type="match status" value="1"/>
</dbReference>
<dbReference type="Gene3D" id="3.30.450.30">
    <property type="entry name" value="Dynein light chain 2a, cytoplasmic"/>
    <property type="match status" value="1"/>
</dbReference>
<protein>
    <submittedName>
        <fullName evidence="2">Roadblock/LC7 domain-containing protein</fullName>
    </submittedName>
</protein>
<evidence type="ECO:0000259" key="1">
    <source>
        <dbReference type="SMART" id="SM00960"/>
    </source>
</evidence>
<name>A0ABS7QVM7_9ACTN</name>
<feature type="domain" description="Roadblock/LAMTOR2" evidence="1">
    <location>
        <begin position="16"/>
        <end position="111"/>
    </location>
</feature>
<dbReference type="InterPro" id="IPR004942">
    <property type="entry name" value="Roadblock/LAMTOR2_dom"/>
</dbReference>
<gene>
    <name evidence="2" type="ORF">K7472_20880</name>
</gene>
<dbReference type="SUPFAM" id="SSF103196">
    <property type="entry name" value="Roadblock/LC7 domain"/>
    <property type="match status" value="1"/>
</dbReference>
<dbReference type="Pfam" id="PF03259">
    <property type="entry name" value="Robl_LC7"/>
    <property type="match status" value="1"/>
</dbReference>
<dbReference type="PANTHER" id="PTHR36222">
    <property type="entry name" value="SERINE PROTEASE INHIBITOR RV3364C"/>
    <property type="match status" value="1"/>
</dbReference>
<dbReference type="EMBL" id="JAINVZ010000015">
    <property type="protein sequence ID" value="MBY8887275.1"/>
    <property type="molecule type" value="Genomic_DNA"/>
</dbReference>
<sequence length="148" mass="15134">MADGQSTPGRARDQLSGLLTQLTGRVPGMTHAALTTGDGLLVAACDACDKDTVDRLAASTTGIYSLGGASFQGLPGGVRQIVIEHDAGCLFVMAAGLAGGAAVGTILVVRTTPEADAGLVGHLMTEFIRGLDEHLVVAARRNDTYSLR</sequence>
<dbReference type="PANTHER" id="PTHR36222:SF1">
    <property type="entry name" value="SERINE PROTEASE INHIBITOR RV3364C"/>
    <property type="match status" value="1"/>
</dbReference>
<accession>A0ABS7QVM7</accession>
<evidence type="ECO:0000313" key="3">
    <source>
        <dbReference type="Proteomes" id="UP001198565"/>
    </source>
</evidence>
<dbReference type="RefSeq" id="WP_222980018.1">
    <property type="nucleotide sequence ID" value="NZ_JAINVZ010000015.1"/>
</dbReference>
<proteinExistence type="predicted"/>